<dbReference type="Gene3D" id="1.10.1040.10">
    <property type="entry name" value="N-(1-d-carboxylethyl)-l-norvaline Dehydrogenase, domain 2"/>
    <property type="match status" value="1"/>
</dbReference>
<dbReference type="OrthoDB" id="3609at2759"/>
<evidence type="ECO:0000259" key="1">
    <source>
        <dbReference type="Pfam" id="PF02558"/>
    </source>
</evidence>
<dbReference type="InterPro" id="IPR013328">
    <property type="entry name" value="6PGD_dom2"/>
</dbReference>
<dbReference type="FunFam" id="1.10.1040.10:FF:000017">
    <property type="entry name" value="2-dehydropantoate 2-reductase"/>
    <property type="match status" value="1"/>
</dbReference>
<dbReference type="Pfam" id="PF08546">
    <property type="entry name" value="ApbA_C"/>
    <property type="match status" value="1"/>
</dbReference>
<dbReference type="AlphaFoldDB" id="A0A1B7TBL8"/>
<protein>
    <submittedName>
        <fullName evidence="3">6-phosphogluconate dehydrogenase C-terminal domain-like protein</fullName>
    </submittedName>
</protein>
<dbReference type="PANTHER" id="PTHR21708">
    <property type="entry name" value="PROBABLE 2-DEHYDROPANTOATE 2-REDUCTASE"/>
    <property type="match status" value="1"/>
</dbReference>
<dbReference type="Pfam" id="PF02558">
    <property type="entry name" value="ApbA"/>
    <property type="match status" value="1"/>
</dbReference>
<sequence>MASEKKFNTLVVGSGGVATITALSLDLKQKSNVAMIVRSDYDQAVKEGYSIKSCDYGDFKGWRPTNIFKSVEESVANGEFYDYVLITTKNIPDGPTPVKKILEPVVQNCFKSWLKFPEEVRKDKVFSIILIQNGIDIETEVYDLLKSDHLIADGVNGPKVALLSGVQMIASTRTAPATIDHKCQDYLILGAFDSKDELSKQKVLEFRDIYLNEGKNVVEIDDKVRWSRWRKLVYNATINPLTAIVCLDFTRTLIFSGPNEATEFELLRPAMKEILAIAKAEGYIIDEEVMTFMIEGEKQVFYKPSMMVDTERNQLMEIEVILGNPIRTAKKLGVPTPYLSMLYNIAHIIQMRNKEKLGLIKVDEATSTMQQ</sequence>
<dbReference type="GO" id="GO:0005737">
    <property type="term" value="C:cytoplasm"/>
    <property type="evidence" value="ECO:0007669"/>
    <property type="project" value="TreeGrafter"/>
</dbReference>
<gene>
    <name evidence="3" type="ORF">HANVADRAFT_25792</name>
</gene>
<dbReference type="Gene3D" id="3.40.50.720">
    <property type="entry name" value="NAD(P)-binding Rossmann-like Domain"/>
    <property type="match status" value="1"/>
</dbReference>
<accession>A0A1B7TBL8</accession>
<comment type="caution">
    <text evidence="3">The sequence shown here is derived from an EMBL/GenBank/DDBJ whole genome shotgun (WGS) entry which is preliminary data.</text>
</comment>
<dbReference type="SUPFAM" id="SSF48179">
    <property type="entry name" value="6-phosphogluconate dehydrogenase C-terminal domain-like"/>
    <property type="match status" value="1"/>
</dbReference>
<evidence type="ECO:0000313" key="4">
    <source>
        <dbReference type="Proteomes" id="UP000092321"/>
    </source>
</evidence>
<dbReference type="InterPro" id="IPR013332">
    <property type="entry name" value="KPR_N"/>
</dbReference>
<feature type="domain" description="Ketopantoate reductase C-terminal" evidence="2">
    <location>
        <begin position="224"/>
        <end position="349"/>
    </location>
</feature>
<dbReference type="InterPro" id="IPR051402">
    <property type="entry name" value="KPR-Related"/>
</dbReference>
<proteinExistence type="predicted"/>
<reference evidence="4" key="1">
    <citation type="journal article" date="2016" name="Proc. Natl. Acad. Sci. U.S.A.">
        <title>Comparative genomics of biotechnologically important yeasts.</title>
        <authorList>
            <person name="Riley R."/>
            <person name="Haridas S."/>
            <person name="Wolfe K.H."/>
            <person name="Lopes M.R."/>
            <person name="Hittinger C.T."/>
            <person name="Goeker M."/>
            <person name="Salamov A.A."/>
            <person name="Wisecaver J.H."/>
            <person name="Long T.M."/>
            <person name="Calvey C.H."/>
            <person name="Aerts A.L."/>
            <person name="Barry K.W."/>
            <person name="Choi C."/>
            <person name="Clum A."/>
            <person name="Coughlan A.Y."/>
            <person name="Deshpande S."/>
            <person name="Douglass A.P."/>
            <person name="Hanson S.J."/>
            <person name="Klenk H.-P."/>
            <person name="LaButti K.M."/>
            <person name="Lapidus A."/>
            <person name="Lindquist E.A."/>
            <person name="Lipzen A.M."/>
            <person name="Meier-Kolthoff J.P."/>
            <person name="Ohm R.A."/>
            <person name="Otillar R.P."/>
            <person name="Pangilinan J.L."/>
            <person name="Peng Y."/>
            <person name="Rokas A."/>
            <person name="Rosa C.A."/>
            <person name="Scheuner C."/>
            <person name="Sibirny A.A."/>
            <person name="Slot J.C."/>
            <person name="Stielow J.B."/>
            <person name="Sun H."/>
            <person name="Kurtzman C.P."/>
            <person name="Blackwell M."/>
            <person name="Grigoriev I.V."/>
            <person name="Jeffries T.W."/>
        </authorList>
    </citation>
    <scope>NUCLEOTIDE SEQUENCE [LARGE SCALE GENOMIC DNA]</scope>
    <source>
        <strain evidence="4">NRRL Y-1626</strain>
    </source>
</reference>
<dbReference type="PANTHER" id="PTHR21708:SF30">
    <property type="entry name" value="2-DEHYDROPANTOATE 2-REDUCTASE-RELATED"/>
    <property type="match status" value="1"/>
</dbReference>
<feature type="domain" description="Ketopantoate reductase N-terminal" evidence="1">
    <location>
        <begin position="10"/>
        <end position="193"/>
    </location>
</feature>
<dbReference type="EMBL" id="LXPE01000023">
    <property type="protein sequence ID" value="OBA26118.1"/>
    <property type="molecule type" value="Genomic_DNA"/>
</dbReference>
<organism evidence="3 4">
    <name type="scientific">Hanseniaspora valbyensis NRRL Y-1626</name>
    <dbReference type="NCBI Taxonomy" id="766949"/>
    <lineage>
        <taxon>Eukaryota</taxon>
        <taxon>Fungi</taxon>
        <taxon>Dikarya</taxon>
        <taxon>Ascomycota</taxon>
        <taxon>Saccharomycotina</taxon>
        <taxon>Saccharomycetes</taxon>
        <taxon>Saccharomycodales</taxon>
        <taxon>Saccharomycodaceae</taxon>
        <taxon>Hanseniaspora</taxon>
    </lineage>
</organism>
<dbReference type="InterPro" id="IPR008927">
    <property type="entry name" value="6-PGluconate_DH-like_C_sf"/>
</dbReference>
<dbReference type="Proteomes" id="UP000092321">
    <property type="component" value="Unassembled WGS sequence"/>
</dbReference>
<evidence type="ECO:0000313" key="3">
    <source>
        <dbReference type="EMBL" id="OBA26118.1"/>
    </source>
</evidence>
<name>A0A1B7TBL8_9ASCO</name>
<keyword evidence="4" id="KW-1185">Reference proteome</keyword>
<dbReference type="InterPro" id="IPR013752">
    <property type="entry name" value="KPA_reductase"/>
</dbReference>
<evidence type="ECO:0000259" key="2">
    <source>
        <dbReference type="Pfam" id="PF08546"/>
    </source>
</evidence>